<organism evidence="2 3">
    <name type="scientific">Aquilegia coerulea</name>
    <name type="common">Rocky mountain columbine</name>
    <dbReference type="NCBI Taxonomy" id="218851"/>
    <lineage>
        <taxon>Eukaryota</taxon>
        <taxon>Viridiplantae</taxon>
        <taxon>Streptophyta</taxon>
        <taxon>Embryophyta</taxon>
        <taxon>Tracheophyta</taxon>
        <taxon>Spermatophyta</taxon>
        <taxon>Magnoliopsida</taxon>
        <taxon>Ranunculales</taxon>
        <taxon>Ranunculaceae</taxon>
        <taxon>Thalictroideae</taxon>
        <taxon>Aquilegia</taxon>
    </lineage>
</organism>
<reference evidence="2 3" key="1">
    <citation type="submission" date="2017-09" db="EMBL/GenBank/DDBJ databases">
        <title>WGS assembly of Aquilegia coerulea Goldsmith.</title>
        <authorList>
            <person name="Hodges S."/>
            <person name="Kramer E."/>
            <person name="Nordborg M."/>
            <person name="Tomkins J."/>
            <person name="Borevitz J."/>
            <person name="Derieg N."/>
            <person name="Yan J."/>
            <person name="Mihaltcheva S."/>
            <person name="Hayes R.D."/>
            <person name="Rokhsar D."/>
        </authorList>
    </citation>
    <scope>NUCLEOTIDE SEQUENCE [LARGE SCALE GENOMIC DNA]</scope>
    <source>
        <strain evidence="3">cv. Goldsmith</strain>
    </source>
</reference>
<name>A0A2G5DYI1_AQUCA</name>
<gene>
    <name evidence="2" type="ORF">AQUCO_01400866v1</name>
</gene>
<feature type="signal peptide" evidence="1">
    <location>
        <begin position="1"/>
        <end position="21"/>
    </location>
</feature>
<evidence type="ECO:0000313" key="3">
    <source>
        <dbReference type="Proteomes" id="UP000230069"/>
    </source>
</evidence>
<evidence type="ECO:0000256" key="1">
    <source>
        <dbReference type="SAM" id="SignalP"/>
    </source>
</evidence>
<dbReference type="AlphaFoldDB" id="A0A2G5DYI1"/>
<dbReference type="Proteomes" id="UP000230069">
    <property type="component" value="Unassembled WGS sequence"/>
</dbReference>
<sequence length="70" mass="7725">MMPKFSRALCFFLVLLFFVLGDRMASKVNADTPIRGTSCATVRDCVKGDYCGSNDNPACRKGVCWCIPKV</sequence>
<keyword evidence="1" id="KW-0732">Signal</keyword>
<dbReference type="InParanoid" id="A0A2G5DYI1"/>
<evidence type="ECO:0000313" key="2">
    <source>
        <dbReference type="EMBL" id="PIA48568.1"/>
    </source>
</evidence>
<accession>A0A2G5DYI1</accession>
<dbReference type="EMBL" id="KZ305031">
    <property type="protein sequence ID" value="PIA48568.1"/>
    <property type="molecule type" value="Genomic_DNA"/>
</dbReference>
<proteinExistence type="predicted"/>
<feature type="chain" id="PRO_5013606242" description="Knottin scorpion toxin-like domain-containing protein" evidence="1">
    <location>
        <begin position="22"/>
        <end position="70"/>
    </location>
</feature>
<protein>
    <recommendedName>
        <fullName evidence="4">Knottin scorpion toxin-like domain-containing protein</fullName>
    </recommendedName>
</protein>
<keyword evidence="3" id="KW-1185">Reference proteome</keyword>
<evidence type="ECO:0008006" key="4">
    <source>
        <dbReference type="Google" id="ProtNLM"/>
    </source>
</evidence>